<evidence type="ECO:0000313" key="2">
    <source>
        <dbReference type="EMBL" id="SDC00409.1"/>
    </source>
</evidence>
<sequence>MQFVLMKMVIAATTLLTLASVYSDSDFIKEQKKYERVRVAYSQKGQLVKDNLKKAGIDEAKRQQDTVPIKNRAMRTIKR</sequence>
<reference evidence="2 3" key="1">
    <citation type="submission" date="2016-09" db="EMBL/GenBank/DDBJ databases">
        <authorList>
            <person name="Capua I."/>
            <person name="De Benedictis P."/>
            <person name="Joannis T."/>
            <person name="Lombin L.H."/>
            <person name="Cattoli G."/>
        </authorList>
    </citation>
    <scope>NUCLEOTIDE SEQUENCE [LARGE SCALE GENOMIC DNA]</scope>
    <source>
        <strain evidence="2 3">A7P-90m</strain>
    </source>
</reference>
<evidence type="ECO:0000313" key="3">
    <source>
        <dbReference type="Proteomes" id="UP000199452"/>
    </source>
</evidence>
<gene>
    <name evidence="2" type="ORF">SAMN05216323_101427</name>
</gene>
<dbReference type="EMBL" id="FMYP01000014">
    <property type="protein sequence ID" value="SDC00409.1"/>
    <property type="molecule type" value="Genomic_DNA"/>
</dbReference>
<organism evidence="2 3">
    <name type="scientific">Williamwhitmania taraxaci</name>
    <dbReference type="NCBI Taxonomy" id="1640674"/>
    <lineage>
        <taxon>Bacteria</taxon>
        <taxon>Pseudomonadati</taxon>
        <taxon>Bacteroidota</taxon>
        <taxon>Bacteroidia</taxon>
        <taxon>Bacteroidales</taxon>
        <taxon>Williamwhitmaniaceae</taxon>
        <taxon>Williamwhitmania</taxon>
    </lineage>
</organism>
<keyword evidence="3" id="KW-1185">Reference proteome</keyword>
<dbReference type="STRING" id="1640674.SAMN05216323_101427"/>
<protein>
    <submittedName>
        <fullName evidence="2">Uncharacterized protein</fullName>
    </submittedName>
</protein>
<keyword evidence="1" id="KW-0732">Signal</keyword>
<accession>A0A1G6I1H4</accession>
<name>A0A1G6I1H4_9BACT</name>
<proteinExistence type="predicted"/>
<evidence type="ECO:0000256" key="1">
    <source>
        <dbReference type="SAM" id="SignalP"/>
    </source>
</evidence>
<dbReference type="Proteomes" id="UP000199452">
    <property type="component" value="Unassembled WGS sequence"/>
</dbReference>
<feature type="signal peptide" evidence="1">
    <location>
        <begin position="1"/>
        <end position="19"/>
    </location>
</feature>
<dbReference type="AlphaFoldDB" id="A0A1G6I1H4"/>
<feature type="chain" id="PRO_5011689241" evidence="1">
    <location>
        <begin position="20"/>
        <end position="79"/>
    </location>
</feature>